<dbReference type="AlphaFoldDB" id="A0A0F9NYI7"/>
<dbReference type="EMBL" id="LAZR01006211">
    <property type="protein sequence ID" value="KKM93895.1"/>
    <property type="molecule type" value="Genomic_DNA"/>
</dbReference>
<comment type="caution">
    <text evidence="1">The sequence shown here is derived from an EMBL/GenBank/DDBJ whole genome shotgun (WGS) entry which is preliminary data.</text>
</comment>
<accession>A0A0F9NYI7</accession>
<evidence type="ECO:0000313" key="1">
    <source>
        <dbReference type="EMBL" id="KKM93895.1"/>
    </source>
</evidence>
<protein>
    <submittedName>
        <fullName evidence="1">Uncharacterized protein</fullName>
    </submittedName>
</protein>
<name>A0A0F9NYI7_9ZZZZ</name>
<sequence length="388" mass="44395">MIIMPGDVGRKPPSIRFSHSVSIDASADDPKGLFALGKALNRNARKGGIEGMVLSINKNDIINMSKTLNKWGNWLLRGTLHEYGGYLYDIVRSVDSVVLAEVFELIGKSAVDHMKLMAYKQPKERRGGAKMQHMYGKSVQDPTKYTFDVPKPRSWYVGLWEGPHIQIRTGALRKSIAYKIKYFRTKEERRRVPKKKWDRMSYDQREDLKALNEEAMEILIGPGAGSNPAPPYAWIVNEGAGPVKGMFYLPEFRKKRQGDGQTWWQGNKRKTESKEGRMVTRGSRAKSRWWYGFEGKHYLEETAQWLIRETPAMQLTAAKFGRIYVRKAIRKHKHMLLKGFGFTEQAIGVLNEKAESLIEASAKVSTKQMMFQLAAELNNYATKIEDEI</sequence>
<organism evidence="1">
    <name type="scientific">marine sediment metagenome</name>
    <dbReference type="NCBI Taxonomy" id="412755"/>
    <lineage>
        <taxon>unclassified sequences</taxon>
        <taxon>metagenomes</taxon>
        <taxon>ecological metagenomes</taxon>
    </lineage>
</organism>
<proteinExistence type="predicted"/>
<reference evidence="1" key="1">
    <citation type="journal article" date="2015" name="Nature">
        <title>Complex archaea that bridge the gap between prokaryotes and eukaryotes.</title>
        <authorList>
            <person name="Spang A."/>
            <person name="Saw J.H."/>
            <person name="Jorgensen S.L."/>
            <person name="Zaremba-Niedzwiedzka K."/>
            <person name="Martijn J."/>
            <person name="Lind A.E."/>
            <person name="van Eijk R."/>
            <person name="Schleper C."/>
            <person name="Guy L."/>
            <person name="Ettema T.J."/>
        </authorList>
    </citation>
    <scope>NUCLEOTIDE SEQUENCE</scope>
</reference>
<gene>
    <name evidence="1" type="ORF">LCGC14_1203830</name>
</gene>